<name>A0AAE4BTL0_9BACT</name>
<evidence type="ECO:0000313" key="1">
    <source>
        <dbReference type="EMBL" id="MDR6239923.1"/>
    </source>
</evidence>
<evidence type="ECO:0000313" key="2">
    <source>
        <dbReference type="Proteomes" id="UP001185092"/>
    </source>
</evidence>
<gene>
    <name evidence="1" type="ORF">HNQ88_002971</name>
</gene>
<organism evidence="1 2">
    <name type="scientific">Aureibacter tunicatorum</name>
    <dbReference type="NCBI Taxonomy" id="866807"/>
    <lineage>
        <taxon>Bacteria</taxon>
        <taxon>Pseudomonadati</taxon>
        <taxon>Bacteroidota</taxon>
        <taxon>Cytophagia</taxon>
        <taxon>Cytophagales</taxon>
        <taxon>Persicobacteraceae</taxon>
        <taxon>Aureibacter</taxon>
    </lineage>
</organism>
<dbReference type="AlphaFoldDB" id="A0AAE4BTL0"/>
<dbReference type="EMBL" id="JAVDQD010000003">
    <property type="protein sequence ID" value="MDR6239923.1"/>
    <property type="molecule type" value="Genomic_DNA"/>
</dbReference>
<comment type="caution">
    <text evidence="1">The sequence shown here is derived from an EMBL/GenBank/DDBJ whole genome shotgun (WGS) entry which is preliminary data.</text>
</comment>
<reference evidence="1" key="1">
    <citation type="submission" date="2023-07" db="EMBL/GenBank/DDBJ databases">
        <title>Genomic Encyclopedia of Type Strains, Phase IV (KMG-IV): sequencing the most valuable type-strain genomes for metagenomic binning, comparative biology and taxonomic classification.</title>
        <authorList>
            <person name="Goeker M."/>
        </authorList>
    </citation>
    <scope>NUCLEOTIDE SEQUENCE</scope>
    <source>
        <strain evidence="1">DSM 26174</strain>
    </source>
</reference>
<accession>A0AAE4BTL0</accession>
<protein>
    <submittedName>
        <fullName evidence="1">Uncharacterized protein</fullName>
    </submittedName>
</protein>
<keyword evidence="2" id="KW-1185">Reference proteome</keyword>
<sequence length="32" mass="3768">MSGDNYGCVTFFYGHKKRVNLRDYPYQPLKGL</sequence>
<proteinExistence type="predicted"/>
<dbReference type="Proteomes" id="UP001185092">
    <property type="component" value="Unassembled WGS sequence"/>
</dbReference>